<dbReference type="Proteomes" id="UP000285768">
    <property type="component" value="Chromosome"/>
</dbReference>
<name>A0ABX5QHJ5_9MICO</name>
<dbReference type="PROSITE" id="PS50943">
    <property type="entry name" value="HTH_CROC1"/>
    <property type="match status" value="1"/>
</dbReference>
<proteinExistence type="predicted"/>
<dbReference type="SMART" id="SM00530">
    <property type="entry name" value="HTH_XRE"/>
    <property type="match status" value="1"/>
</dbReference>
<organism evidence="4 5">
    <name type="scientific">Leucobacter muris</name>
    <dbReference type="NCBI Taxonomy" id="1935379"/>
    <lineage>
        <taxon>Bacteria</taxon>
        <taxon>Bacillati</taxon>
        <taxon>Actinomycetota</taxon>
        <taxon>Actinomycetes</taxon>
        <taxon>Micrococcales</taxon>
        <taxon>Microbacteriaceae</taxon>
        <taxon>Leucobacter</taxon>
    </lineage>
</organism>
<dbReference type="PANTHER" id="PTHR46797:SF1">
    <property type="entry name" value="METHYLPHOSPHONATE SYNTHASE"/>
    <property type="match status" value="1"/>
</dbReference>
<dbReference type="Gene3D" id="1.10.260.40">
    <property type="entry name" value="lambda repressor-like DNA-binding domains"/>
    <property type="match status" value="1"/>
</dbReference>
<dbReference type="CDD" id="cd02209">
    <property type="entry name" value="cupin_XRE_C"/>
    <property type="match status" value="1"/>
</dbReference>
<feature type="domain" description="HTH cro/C1-type" evidence="3">
    <location>
        <begin position="12"/>
        <end position="66"/>
    </location>
</feature>
<sequence length="207" mass="22108">MHVSNEDIGPVLRRMRRGAAMTLQQMSAATGLSQSFLSQFERGRTQASISSLRLITDALGMNIHDVFGAVGNDGYSAVVRAAERPLLPFGDRAIKSIVGSRGLSRFEMLEVVFEAGGSTGHGQYAHGHHEEMIVVLSGCVGVELGEDRHLLDSGDSLSFHSETPHRVVNAGGESARVLWVVSPPGAHGPASLDTDDGTRRQELSPLP</sequence>
<dbReference type="InterPro" id="IPR050807">
    <property type="entry name" value="TransReg_Diox_bact_type"/>
</dbReference>
<keyword evidence="5" id="KW-1185">Reference proteome</keyword>
<reference evidence="4 5" key="1">
    <citation type="submission" date="2019-01" db="EMBL/GenBank/DDBJ databases">
        <title>Leucobacter muris sp. nov. isolated from the nose of a laboratory mouse.</title>
        <authorList>
            <person name="Benga L."/>
            <person name="Sproeer C."/>
            <person name="Schumann P."/>
            <person name="Verbarg S."/>
            <person name="Bunk B."/>
            <person name="Engelhardt E."/>
            <person name="Benten P.M."/>
            <person name="Sager M."/>
        </authorList>
    </citation>
    <scope>NUCLEOTIDE SEQUENCE [LARGE SCALE GENOMIC DNA]</scope>
    <source>
        <strain evidence="4 5">DSM 101948</strain>
    </source>
</reference>
<dbReference type="InterPro" id="IPR001387">
    <property type="entry name" value="Cro/C1-type_HTH"/>
</dbReference>
<dbReference type="Pfam" id="PF13560">
    <property type="entry name" value="HTH_31"/>
    <property type="match status" value="1"/>
</dbReference>
<dbReference type="InterPro" id="IPR011051">
    <property type="entry name" value="RmlC_Cupin_sf"/>
</dbReference>
<feature type="compositionally biased region" description="Basic and acidic residues" evidence="2">
    <location>
        <begin position="196"/>
        <end position="207"/>
    </location>
</feature>
<protein>
    <submittedName>
        <fullName evidence="4">XRE family transcriptional regulator</fullName>
    </submittedName>
</protein>
<accession>A0ABX5QHJ5</accession>
<feature type="region of interest" description="Disordered" evidence="2">
    <location>
        <begin position="186"/>
        <end position="207"/>
    </location>
</feature>
<evidence type="ECO:0000313" key="4">
    <source>
        <dbReference type="EMBL" id="QAB18554.1"/>
    </source>
</evidence>
<keyword evidence="1" id="KW-0238">DNA-binding</keyword>
<dbReference type="SUPFAM" id="SSF47413">
    <property type="entry name" value="lambda repressor-like DNA-binding domains"/>
    <property type="match status" value="1"/>
</dbReference>
<dbReference type="Pfam" id="PF07883">
    <property type="entry name" value="Cupin_2"/>
    <property type="match status" value="1"/>
</dbReference>
<dbReference type="EMBL" id="CP035037">
    <property type="protein sequence ID" value="QAB18554.1"/>
    <property type="molecule type" value="Genomic_DNA"/>
</dbReference>
<dbReference type="Gene3D" id="2.60.120.10">
    <property type="entry name" value="Jelly Rolls"/>
    <property type="match status" value="1"/>
</dbReference>
<evidence type="ECO:0000256" key="1">
    <source>
        <dbReference type="ARBA" id="ARBA00023125"/>
    </source>
</evidence>
<gene>
    <name evidence="4" type="ORF">Leucomu_12095</name>
</gene>
<dbReference type="SUPFAM" id="SSF51182">
    <property type="entry name" value="RmlC-like cupins"/>
    <property type="match status" value="1"/>
</dbReference>
<dbReference type="CDD" id="cd00093">
    <property type="entry name" value="HTH_XRE"/>
    <property type="match status" value="1"/>
</dbReference>
<dbReference type="PANTHER" id="PTHR46797">
    <property type="entry name" value="HTH-TYPE TRANSCRIPTIONAL REGULATOR"/>
    <property type="match status" value="1"/>
</dbReference>
<evidence type="ECO:0000259" key="3">
    <source>
        <dbReference type="PROSITE" id="PS50943"/>
    </source>
</evidence>
<evidence type="ECO:0000256" key="2">
    <source>
        <dbReference type="SAM" id="MobiDB-lite"/>
    </source>
</evidence>
<dbReference type="InterPro" id="IPR013096">
    <property type="entry name" value="Cupin_2"/>
</dbReference>
<dbReference type="InterPro" id="IPR010982">
    <property type="entry name" value="Lambda_DNA-bd_dom_sf"/>
</dbReference>
<evidence type="ECO:0000313" key="5">
    <source>
        <dbReference type="Proteomes" id="UP000285768"/>
    </source>
</evidence>
<dbReference type="InterPro" id="IPR014710">
    <property type="entry name" value="RmlC-like_jellyroll"/>
</dbReference>